<protein>
    <submittedName>
        <fullName evidence="3">Uncharacterized protein</fullName>
    </submittedName>
</protein>
<name>A0A3R7MAH5_PENVA</name>
<dbReference type="GO" id="GO:0005737">
    <property type="term" value="C:cytoplasm"/>
    <property type="evidence" value="ECO:0007669"/>
    <property type="project" value="TreeGrafter"/>
</dbReference>
<dbReference type="PANTHER" id="PTHR34179">
    <property type="entry name" value="TUMOR PROTEIN P53-INDUCIBLE PROTEIN 13"/>
    <property type="match status" value="1"/>
</dbReference>
<feature type="chain" id="PRO_5018743627" evidence="2">
    <location>
        <begin position="19"/>
        <end position="352"/>
    </location>
</feature>
<feature type="signal peptide" evidence="2">
    <location>
        <begin position="1"/>
        <end position="18"/>
    </location>
</feature>
<keyword evidence="2" id="KW-0732">Signal</keyword>
<feature type="compositionally biased region" description="Basic and acidic residues" evidence="1">
    <location>
        <begin position="87"/>
        <end position="107"/>
    </location>
</feature>
<gene>
    <name evidence="3" type="ORF">C7M84_010251</name>
</gene>
<dbReference type="Proteomes" id="UP000283509">
    <property type="component" value="Unassembled WGS sequence"/>
</dbReference>
<dbReference type="PANTHER" id="PTHR34179:SF1">
    <property type="entry name" value="TUMOR PROTEIN P53-INDUCIBLE PROTEIN 13"/>
    <property type="match status" value="1"/>
</dbReference>
<proteinExistence type="predicted"/>
<keyword evidence="4" id="KW-1185">Reference proteome</keyword>
<evidence type="ECO:0000256" key="1">
    <source>
        <dbReference type="SAM" id="MobiDB-lite"/>
    </source>
</evidence>
<comment type="caution">
    <text evidence="3">The sequence shown here is derived from an EMBL/GenBank/DDBJ whole genome shotgun (WGS) entry which is preliminary data.</text>
</comment>
<organism evidence="3 4">
    <name type="scientific">Penaeus vannamei</name>
    <name type="common">Whiteleg shrimp</name>
    <name type="synonym">Litopenaeus vannamei</name>
    <dbReference type="NCBI Taxonomy" id="6689"/>
    <lineage>
        <taxon>Eukaryota</taxon>
        <taxon>Metazoa</taxon>
        <taxon>Ecdysozoa</taxon>
        <taxon>Arthropoda</taxon>
        <taxon>Crustacea</taxon>
        <taxon>Multicrustacea</taxon>
        <taxon>Malacostraca</taxon>
        <taxon>Eumalacostraca</taxon>
        <taxon>Eucarida</taxon>
        <taxon>Decapoda</taxon>
        <taxon>Dendrobranchiata</taxon>
        <taxon>Penaeoidea</taxon>
        <taxon>Penaeidae</taxon>
        <taxon>Penaeus</taxon>
    </lineage>
</organism>
<reference evidence="3 4" key="1">
    <citation type="submission" date="2018-04" db="EMBL/GenBank/DDBJ databases">
        <authorList>
            <person name="Zhang X."/>
            <person name="Yuan J."/>
            <person name="Li F."/>
            <person name="Xiang J."/>
        </authorList>
    </citation>
    <scope>NUCLEOTIDE SEQUENCE [LARGE SCALE GENOMIC DNA]</scope>
    <source>
        <tissue evidence="3">Muscle</tissue>
    </source>
</reference>
<dbReference type="OrthoDB" id="5960270at2759"/>
<dbReference type="Pfam" id="PF11303">
    <property type="entry name" value="DUF3105"/>
    <property type="match status" value="1"/>
</dbReference>
<sequence length="352" mass="40100">MAALWLLLVLQLIWTVDSGKLVFPEGTDVGYIVPDKRARTTEEEDWLNALQKEGFGGSILQRGEREALNEVEEALWRTIENSARLARQQDFRADDREPQPDPIENWHGKWFPHAPKELNRDSSSGNPDTLPEELKDDKHGVAMGIPHVECDNAKINLTMDWDFSPVNYTCFDPKKHRIPVLADLKSKETCVDIPKGYSPQHLCMNTPIEYNTTLPTFGSHRPIWPVYGEYKFVPIQRWLHTIEHGGIVMLYDPCAEPVLVNRLRKLVTGCFRKHVITPYTLLSRERPLALVAWGCSLEMAVVNDEEVKTFIKEHALHGPEGHYAKDGGYKEGLLRKAEYPPGAQEKDSNICP</sequence>
<accession>A0A3R7MAH5</accession>
<dbReference type="EMBL" id="QCYY01002299">
    <property type="protein sequence ID" value="ROT71433.1"/>
    <property type="molecule type" value="Genomic_DNA"/>
</dbReference>
<dbReference type="STRING" id="6689.A0A3R7MAH5"/>
<evidence type="ECO:0000313" key="3">
    <source>
        <dbReference type="EMBL" id="ROT71433.1"/>
    </source>
</evidence>
<evidence type="ECO:0000256" key="2">
    <source>
        <dbReference type="SAM" id="SignalP"/>
    </source>
</evidence>
<evidence type="ECO:0000313" key="4">
    <source>
        <dbReference type="Proteomes" id="UP000283509"/>
    </source>
</evidence>
<feature type="region of interest" description="Disordered" evidence="1">
    <location>
        <begin position="87"/>
        <end position="134"/>
    </location>
</feature>
<dbReference type="AlphaFoldDB" id="A0A3R7MAH5"/>
<reference evidence="3 4" key="2">
    <citation type="submission" date="2019-01" db="EMBL/GenBank/DDBJ databases">
        <title>The decoding of complex shrimp genome reveals the adaptation for benthos swimmer, frequently molting mechanism and breeding impact on genome.</title>
        <authorList>
            <person name="Sun Y."/>
            <person name="Gao Y."/>
            <person name="Yu Y."/>
        </authorList>
    </citation>
    <scope>NUCLEOTIDE SEQUENCE [LARGE SCALE GENOMIC DNA]</scope>
    <source>
        <tissue evidence="3">Muscle</tissue>
    </source>
</reference>
<dbReference type="InterPro" id="IPR021454">
    <property type="entry name" value="DUF3105"/>
</dbReference>